<dbReference type="Proteomes" id="UP000800036">
    <property type="component" value="Unassembled WGS sequence"/>
</dbReference>
<dbReference type="EMBL" id="ML976678">
    <property type="protein sequence ID" value="KAF1973800.1"/>
    <property type="molecule type" value="Genomic_DNA"/>
</dbReference>
<proteinExistence type="predicted"/>
<organism evidence="2 3">
    <name type="scientific">Bimuria novae-zelandiae CBS 107.79</name>
    <dbReference type="NCBI Taxonomy" id="1447943"/>
    <lineage>
        <taxon>Eukaryota</taxon>
        <taxon>Fungi</taxon>
        <taxon>Dikarya</taxon>
        <taxon>Ascomycota</taxon>
        <taxon>Pezizomycotina</taxon>
        <taxon>Dothideomycetes</taxon>
        <taxon>Pleosporomycetidae</taxon>
        <taxon>Pleosporales</taxon>
        <taxon>Massarineae</taxon>
        <taxon>Didymosphaeriaceae</taxon>
        <taxon>Bimuria</taxon>
    </lineage>
</organism>
<reference evidence="2" key="1">
    <citation type="journal article" date="2020" name="Stud. Mycol.">
        <title>101 Dothideomycetes genomes: a test case for predicting lifestyles and emergence of pathogens.</title>
        <authorList>
            <person name="Haridas S."/>
            <person name="Albert R."/>
            <person name="Binder M."/>
            <person name="Bloem J."/>
            <person name="Labutti K."/>
            <person name="Salamov A."/>
            <person name="Andreopoulos B."/>
            <person name="Baker S."/>
            <person name="Barry K."/>
            <person name="Bills G."/>
            <person name="Bluhm B."/>
            <person name="Cannon C."/>
            <person name="Castanera R."/>
            <person name="Culley D."/>
            <person name="Daum C."/>
            <person name="Ezra D."/>
            <person name="Gonzalez J."/>
            <person name="Henrissat B."/>
            <person name="Kuo A."/>
            <person name="Liang C."/>
            <person name="Lipzen A."/>
            <person name="Lutzoni F."/>
            <person name="Magnuson J."/>
            <person name="Mondo S."/>
            <person name="Nolan M."/>
            <person name="Ohm R."/>
            <person name="Pangilinan J."/>
            <person name="Park H.-J."/>
            <person name="Ramirez L."/>
            <person name="Alfaro M."/>
            <person name="Sun H."/>
            <person name="Tritt A."/>
            <person name="Yoshinaga Y."/>
            <person name="Zwiers L.-H."/>
            <person name="Turgeon B."/>
            <person name="Goodwin S."/>
            <person name="Spatafora J."/>
            <person name="Crous P."/>
            <person name="Grigoriev I."/>
        </authorList>
    </citation>
    <scope>NUCLEOTIDE SEQUENCE</scope>
    <source>
        <strain evidence="2">CBS 107.79</strain>
    </source>
</reference>
<sequence length="150" mass="17404">MLVFTHARTYMKTLEHPSFCEIIQLSTSQLHRAATRAIPNGPGVVPRRTKAMLNKIVLLDLLPSRMQFQIISFHFPPLRHLRLLRQFSDVRSTHPSIPYAPKDRGYIRKERYEPEIPCAMQNKTQICRRPNAPLTSDKDSLYDDQTSLYG</sequence>
<evidence type="ECO:0000313" key="2">
    <source>
        <dbReference type="EMBL" id="KAF1973800.1"/>
    </source>
</evidence>
<accession>A0A6A5VAS0</accession>
<protein>
    <submittedName>
        <fullName evidence="2">Uncharacterized protein</fullName>
    </submittedName>
</protein>
<gene>
    <name evidence="2" type="ORF">BU23DRAFT_124365</name>
</gene>
<dbReference type="AlphaFoldDB" id="A0A6A5VAS0"/>
<keyword evidence="3" id="KW-1185">Reference proteome</keyword>
<evidence type="ECO:0000256" key="1">
    <source>
        <dbReference type="SAM" id="MobiDB-lite"/>
    </source>
</evidence>
<evidence type="ECO:0000313" key="3">
    <source>
        <dbReference type="Proteomes" id="UP000800036"/>
    </source>
</evidence>
<name>A0A6A5VAS0_9PLEO</name>
<feature type="region of interest" description="Disordered" evidence="1">
    <location>
        <begin position="129"/>
        <end position="150"/>
    </location>
</feature>